<proteinExistence type="predicted"/>
<organism evidence="2 3">
    <name type="scientific">Arachis hypogaea</name>
    <name type="common">Peanut</name>
    <dbReference type="NCBI Taxonomy" id="3818"/>
    <lineage>
        <taxon>Eukaryota</taxon>
        <taxon>Viridiplantae</taxon>
        <taxon>Streptophyta</taxon>
        <taxon>Embryophyta</taxon>
        <taxon>Tracheophyta</taxon>
        <taxon>Spermatophyta</taxon>
        <taxon>Magnoliopsida</taxon>
        <taxon>eudicotyledons</taxon>
        <taxon>Gunneridae</taxon>
        <taxon>Pentapetalae</taxon>
        <taxon>rosids</taxon>
        <taxon>fabids</taxon>
        <taxon>Fabales</taxon>
        <taxon>Fabaceae</taxon>
        <taxon>Papilionoideae</taxon>
        <taxon>50 kb inversion clade</taxon>
        <taxon>dalbergioids sensu lato</taxon>
        <taxon>Dalbergieae</taxon>
        <taxon>Pterocarpus clade</taxon>
        <taxon>Arachis</taxon>
    </lineage>
</organism>
<dbReference type="Proteomes" id="UP000289738">
    <property type="component" value="Chromosome B02"/>
</dbReference>
<comment type="caution">
    <text evidence="2">The sequence shown here is derived from an EMBL/GenBank/DDBJ whole genome shotgun (WGS) entry which is preliminary data.</text>
</comment>
<accession>A0A445AEX4</accession>
<evidence type="ECO:0000313" key="3">
    <source>
        <dbReference type="Proteomes" id="UP000289738"/>
    </source>
</evidence>
<dbReference type="EMBL" id="SDMP01000012">
    <property type="protein sequence ID" value="RYR24970.1"/>
    <property type="molecule type" value="Genomic_DNA"/>
</dbReference>
<evidence type="ECO:0000256" key="1">
    <source>
        <dbReference type="SAM" id="MobiDB-lite"/>
    </source>
</evidence>
<feature type="region of interest" description="Disordered" evidence="1">
    <location>
        <begin position="67"/>
        <end position="86"/>
    </location>
</feature>
<keyword evidence="3" id="KW-1185">Reference proteome</keyword>
<name>A0A445AEX4_ARAHY</name>
<dbReference type="AlphaFoldDB" id="A0A445AEX4"/>
<gene>
    <name evidence="2" type="ORF">Ahy_B02g058581</name>
</gene>
<sequence>MKRKENPKSNGSGDSCQGSQLRDTSFAIKPFLFSRSLLTDLQLIVKRNSSTCKTTLLATNHRSEVAEEPNAVEAAPSRHRRCDSAEPVTPSRVLFAVVPSTHAEKEERNRGEWRRACCELAAEGSRRRHRRPHHDLSPSLEPAAFVAVHPCRRRRRWSALEPPLSRSRERGVLVTVVHPVIAAASNPAVDAAATATTTLELLRCC</sequence>
<reference evidence="2 3" key="1">
    <citation type="submission" date="2019-01" db="EMBL/GenBank/DDBJ databases">
        <title>Sequencing of cultivated peanut Arachis hypogaea provides insights into genome evolution and oil improvement.</title>
        <authorList>
            <person name="Chen X."/>
        </authorList>
    </citation>
    <scope>NUCLEOTIDE SEQUENCE [LARGE SCALE GENOMIC DNA]</scope>
    <source>
        <strain evidence="3">cv. Fuhuasheng</strain>
        <tissue evidence="2">Leaves</tissue>
    </source>
</reference>
<evidence type="ECO:0000313" key="2">
    <source>
        <dbReference type="EMBL" id="RYR24970.1"/>
    </source>
</evidence>
<protein>
    <submittedName>
        <fullName evidence="2">Uncharacterized protein</fullName>
    </submittedName>
</protein>